<dbReference type="InParanoid" id="B9T494"/>
<organism evidence="8 9">
    <name type="scientific">Ricinus communis</name>
    <name type="common">Castor bean</name>
    <dbReference type="NCBI Taxonomy" id="3988"/>
    <lineage>
        <taxon>Eukaryota</taxon>
        <taxon>Viridiplantae</taxon>
        <taxon>Streptophyta</taxon>
        <taxon>Embryophyta</taxon>
        <taxon>Tracheophyta</taxon>
        <taxon>Spermatophyta</taxon>
        <taxon>Magnoliopsida</taxon>
        <taxon>eudicotyledons</taxon>
        <taxon>Gunneridae</taxon>
        <taxon>Pentapetalae</taxon>
        <taxon>rosids</taxon>
        <taxon>fabids</taxon>
        <taxon>Malpighiales</taxon>
        <taxon>Euphorbiaceae</taxon>
        <taxon>Acalyphoideae</taxon>
        <taxon>Acalypheae</taxon>
        <taxon>Ricinus</taxon>
    </lineage>
</organism>
<dbReference type="KEGG" id="rcu:8266765"/>
<dbReference type="PROSITE" id="PS50836">
    <property type="entry name" value="DOMON"/>
    <property type="match status" value="1"/>
</dbReference>
<dbReference type="EMBL" id="EQ974458">
    <property type="protein sequence ID" value="EEF29333.1"/>
    <property type="molecule type" value="Genomic_DNA"/>
</dbReference>
<dbReference type="AlphaFoldDB" id="B9T494"/>
<name>B9T494_RICCO</name>
<keyword evidence="4" id="KW-0249">Electron transport</keyword>
<sequence>MAFYSSLLFLSLSLCVMMLISPAHSQTCTSQKFNNNKLYTNCSDLPTLNATLHYTYNASNSSLSIAFTAAPSKPDGWVAWAVNLNGTGMAGAQALLAMKSTGGAVVVKKYDIRSYSEINETTKLAVDVWDVSAESSSGKFIIFGSVKVPESVEKLNQIWQVGPAVNNGFPAKHEFAQANLLSKGTLDLAVNTTGSGTNSGNATGNSNSTGAGYRVKEMSVGYQVGLFVLICSVMGFW</sequence>
<accession>B9T494</accession>
<dbReference type="PIRSF" id="PIRSF037471">
    <property type="entry name" value="UCP037471"/>
    <property type="match status" value="1"/>
</dbReference>
<dbReference type="CDD" id="cd09629">
    <property type="entry name" value="DOMON_CIL1_like"/>
    <property type="match status" value="1"/>
</dbReference>
<proteinExistence type="predicted"/>
<keyword evidence="3 6" id="KW-0732">Signal</keyword>
<dbReference type="Proteomes" id="UP000008311">
    <property type="component" value="Unassembled WGS sequence"/>
</dbReference>
<evidence type="ECO:0000313" key="8">
    <source>
        <dbReference type="EMBL" id="EEF29333.1"/>
    </source>
</evidence>
<comment type="subcellular location">
    <subcellularLocation>
        <location evidence="1">Membrane</location>
    </subcellularLocation>
</comment>
<keyword evidence="2" id="KW-0813">Transport</keyword>
<dbReference type="PANTHER" id="PTHR23130:SF157">
    <property type="entry name" value="AUXIN-INDUCED IN ROOT CULTURES PROTEIN 12"/>
    <property type="match status" value="1"/>
</dbReference>
<evidence type="ECO:0000256" key="6">
    <source>
        <dbReference type="SAM" id="SignalP"/>
    </source>
</evidence>
<protein>
    <submittedName>
        <fullName evidence="8">Auxin-induced in root cultures protein 12, putative</fullName>
    </submittedName>
</protein>
<dbReference type="InterPro" id="IPR005018">
    <property type="entry name" value="DOMON_domain"/>
</dbReference>
<dbReference type="PANTHER" id="PTHR23130">
    <property type="entry name" value="CYTOCHROME B561 AND DOMON DOMAIN-CONTAINING PROTEIN"/>
    <property type="match status" value="1"/>
</dbReference>
<evidence type="ECO:0000256" key="5">
    <source>
        <dbReference type="ARBA" id="ARBA00023136"/>
    </source>
</evidence>
<feature type="signal peptide" evidence="6">
    <location>
        <begin position="1"/>
        <end position="25"/>
    </location>
</feature>
<dbReference type="InterPro" id="IPR017214">
    <property type="entry name" value="UCP037471"/>
</dbReference>
<evidence type="ECO:0000256" key="3">
    <source>
        <dbReference type="ARBA" id="ARBA00022729"/>
    </source>
</evidence>
<keyword evidence="5" id="KW-0472">Membrane</keyword>
<dbReference type="InterPro" id="IPR045265">
    <property type="entry name" value="AIR12_DOMON"/>
</dbReference>
<gene>
    <name evidence="8" type="ORF">RCOM_0318590</name>
</gene>
<dbReference type="STRING" id="3988.B9T494"/>
<evidence type="ECO:0000259" key="7">
    <source>
        <dbReference type="PROSITE" id="PS50836"/>
    </source>
</evidence>
<evidence type="ECO:0000256" key="2">
    <source>
        <dbReference type="ARBA" id="ARBA00022448"/>
    </source>
</evidence>
<evidence type="ECO:0000256" key="1">
    <source>
        <dbReference type="ARBA" id="ARBA00004370"/>
    </source>
</evidence>
<dbReference type="Pfam" id="PF04526">
    <property type="entry name" value="DUF568"/>
    <property type="match status" value="1"/>
</dbReference>
<dbReference type="eggNOG" id="KOG4293">
    <property type="taxonomic scope" value="Eukaryota"/>
</dbReference>
<dbReference type="GO" id="GO:0016020">
    <property type="term" value="C:membrane"/>
    <property type="evidence" value="ECO:0007669"/>
    <property type="project" value="UniProtKB-SubCell"/>
</dbReference>
<feature type="chain" id="PRO_5002889975" evidence="6">
    <location>
        <begin position="26"/>
        <end position="237"/>
    </location>
</feature>
<dbReference type="OMA" id="IPAGHAM"/>
<evidence type="ECO:0000256" key="4">
    <source>
        <dbReference type="ARBA" id="ARBA00022982"/>
    </source>
</evidence>
<dbReference type="OrthoDB" id="1720670at2759"/>
<evidence type="ECO:0000313" key="9">
    <source>
        <dbReference type="Proteomes" id="UP000008311"/>
    </source>
</evidence>
<feature type="domain" description="DOMON" evidence="7">
    <location>
        <begin position="48"/>
        <end position="162"/>
    </location>
</feature>
<keyword evidence="9" id="KW-1185">Reference proteome</keyword>
<reference evidence="9" key="1">
    <citation type="journal article" date="2010" name="Nat. Biotechnol.">
        <title>Draft genome sequence of the oilseed species Ricinus communis.</title>
        <authorList>
            <person name="Chan A.P."/>
            <person name="Crabtree J."/>
            <person name="Zhao Q."/>
            <person name="Lorenzi H."/>
            <person name="Orvis J."/>
            <person name="Puiu D."/>
            <person name="Melake-Berhan A."/>
            <person name="Jones K.M."/>
            <person name="Redman J."/>
            <person name="Chen G."/>
            <person name="Cahoon E.B."/>
            <person name="Gedil M."/>
            <person name="Stanke M."/>
            <person name="Haas B.J."/>
            <person name="Wortman J.R."/>
            <person name="Fraser-Liggett C.M."/>
            <person name="Ravel J."/>
            <person name="Rabinowicz P.D."/>
        </authorList>
    </citation>
    <scope>NUCLEOTIDE SEQUENCE [LARGE SCALE GENOMIC DNA]</scope>
    <source>
        <strain evidence="9">cv. Hale</strain>
    </source>
</reference>